<dbReference type="EMBL" id="UINC01038582">
    <property type="protein sequence ID" value="SVB35799.1"/>
    <property type="molecule type" value="Genomic_DNA"/>
</dbReference>
<evidence type="ECO:0000313" key="1">
    <source>
        <dbReference type="EMBL" id="SVB35799.1"/>
    </source>
</evidence>
<dbReference type="AlphaFoldDB" id="A0A382DCA5"/>
<protein>
    <submittedName>
        <fullName evidence="1">Uncharacterized protein</fullName>
    </submittedName>
</protein>
<accession>A0A382DCA5</accession>
<name>A0A382DCA5_9ZZZZ</name>
<proteinExistence type="predicted"/>
<organism evidence="1">
    <name type="scientific">marine metagenome</name>
    <dbReference type="NCBI Taxonomy" id="408172"/>
    <lineage>
        <taxon>unclassified sequences</taxon>
        <taxon>metagenomes</taxon>
        <taxon>ecological metagenomes</taxon>
    </lineage>
</organism>
<gene>
    <name evidence="1" type="ORF">METZ01_LOCUS188653</name>
</gene>
<sequence>MIEIIFDDIFWKFCLLKKIELMEQQNQ</sequence>
<reference evidence="1" key="1">
    <citation type="submission" date="2018-05" db="EMBL/GenBank/DDBJ databases">
        <authorList>
            <person name="Lanie J.A."/>
            <person name="Ng W.-L."/>
            <person name="Kazmierczak K.M."/>
            <person name="Andrzejewski T.M."/>
            <person name="Davidsen T.M."/>
            <person name="Wayne K.J."/>
            <person name="Tettelin H."/>
            <person name="Glass J.I."/>
            <person name="Rusch D."/>
            <person name="Podicherti R."/>
            <person name="Tsui H.-C.T."/>
            <person name="Winkler M.E."/>
        </authorList>
    </citation>
    <scope>NUCLEOTIDE SEQUENCE</scope>
</reference>